<comment type="caution">
    <text evidence="1">The sequence shown here is derived from an EMBL/GenBank/DDBJ whole genome shotgun (WGS) entry which is preliminary data.</text>
</comment>
<protein>
    <submittedName>
        <fullName evidence="1">Uncharacterized protein</fullName>
    </submittedName>
</protein>
<reference evidence="2" key="1">
    <citation type="journal article" date="2020" name="Toxins">
        <title>Phylogenomic Analysis of Secondary Metabolism in the Toxic Cyanobacterial Genera Anabaena, Dolichospermum and Aphanizomenon.</title>
        <authorList>
            <person name="Oesterholm J."/>
            <person name="Popin R.V."/>
            <person name="Fewer D.P."/>
            <person name="Sivonen K."/>
        </authorList>
    </citation>
    <scope>NUCLEOTIDE SEQUENCE [LARGE SCALE GENOMIC DNA]</scope>
    <source>
        <strain evidence="2">UHCC 0037</strain>
    </source>
</reference>
<name>A0ACC7S2I7_DOLFA</name>
<accession>A0ACC7S2I7</accession>
<organism evidence="1 2">
    <name type="scientific">Dolichospermum flos-aquae UHCC 0037</name>
    <dbReference type="NCBI Taxonomy" id="2590026"/>
    <lineage>
        <taxon>Bacteria</taxon>
        <taxon>Bacillati</taxon>
        <taxon>Cyanobacteriota</taxon>
        <taxon>Cyanophyceae</taxon>
        <taxon>Nostocales</taxon>
        <taxon>Aphanizomenonaceae</taxon>
        <taxon>Dolichospermum</taxon>
    </lineage>
</organism>
<gene>
    <name evidence="1" type="ORF">FJR39_05570</name>
</gene>
<dbReference type="EMBL" id="VILF01000001">
    <property type="protein sequence ID" value="MTJ42728.1"/>
    <property type="molecule type" value="Genomic_DNA"/>
</dbReference>
<keyword evidence="2" id="KW-1185">Reference proteome</keyword>
<evidence type="ECO:0000313" key="2">
    <source>
        <dbReference type="Proteomes" id="UP001517388"/>
    </source>
</evidence>
<dbReference type="Proteomes" id="UP001517388">
    <property type="component" value="Unassembled WGS sequence"/>
</dbReference>
<evidence type="ECO:0000313" key="1">
    <source>
        <dbReference type="EMBL" id="MTJ42728.1"/>
    </source>
</evidence>
<sequence>MSNNLLQPDSDALHQSAIDVITHVGNVMSEGCAILREHDRLLAENQGGNRLGAEIKAIEEDIRHVNEKLERVKRKELTMTIVAPTSAGKSTIINAIAGQDLLPSRNDAMTVLPTEIVFSREVTRPKLILDKALMTLLREVRGQLHQKLQRIGLEEAVKQATKNDFPRENVIREILNSSSVSSQSEVDESNSIQAELIRINDLLRLCGIFGVATGFLSSLSEIPRIEVPFPPLLSPLKDSGLGTLALVDTPGPNEDKSLNLVNVVEDRLKVSSLVLVVVDYRTITQPENQAKVKKLVDEIAAIKGRDRIYIIVNKIDARDPNNPEDLTAEQILNLVKTKYEVDDPQNRVFEMSSIKGFLATNFQREQEIYQPTELRKRKSFEALGQKYYSDYWEDRKEDISLSEMDKAANKYWQKSGFADFMEKAIAPLVTDAAPSMITIKGALNDISQKFASFLSCLSKQKGILERDVQQLEEQINVLEAELKEVISIYTSLKWQEEFLSYNNSIFSENKEKINKAMHDVQSEFREFFEHQLDILWNRLIKLNVSEDSRHYLVIINPTYMNVSMLQEIVNFNRVCCIKINKIFDELCDQIKNLQSQYIEDVNYYLNSDNIFIHEIHKKMQKELNQEFLLNKDKYTNYYQYSTEVVKKKCNAYEANISKYEERLKKYESSSTIVGNTKIYWGEDLPDFINTGYVSYDPINTLNPYRHHPYKNSTLIEISSRRLGTKTVYVYLFSQEVVSGIRSSYIDKESSFVSVLNLYSNLLSEDESKNIVVSTPGEDITIILWNRHHLFQEYEEYLRQSIETSKKIQNSYAIFVSQYNQFLGKTANLEKDLKYLQKYFDNIK</sequence>
<proteinExistence type="predicted"/>